<sequence length="568" mass="61875">MNLETLFEKFDLFTGAPGAVGSVRKLILTFATSGKIVEQDPEDRPASTILEIAEMQRKALEKTKKIAKQKRLSPVSEEEAPSTLPPNWCWSRLGTTGVISNGNSINAAEKEIHFLGAEGLPYIATKDVGYGFEQLAYENGVYIPESESGFRVARRNSVLICAEGGSAGRKCGVTDRDICFGNKLFCNEPLAGISEKYLLYWYLSPTFMDLFDGAKAGIIGGVSIAKFIAIPIPLPPLTEQKRIVAKVDELMALCDRLEAQQHECDTRQAVLARASLARFADTQTSANLNFLFHKTYAIAPSDLRKSVLSLAIQGRLVPQDHHDEPAEAILRRIQADCSSALAAQGSRTSKDHGKLPFDLPKGWSASRLGSILDSKRGISYGVIKLGTEPTQAGVFILRCSNVRFRRIDLSGIRKVSEQLSSEYSRTILQGGEVLINVRGTLGGCAVVPQALRGYNVAREVAVIPVHPEIDATYLLNVIASPYFQEKVEDNLRGIAYAGLNLGLLRDFLVPIPPLAEQRRIVAKVEQLMALVDELEAQLAESRTTAKNLLEALVAELAAPNASSAKVLA</sequence>
<dbReference type="STRING" id="666685.R2APBS1_2406"/>
<dbReference type="eggNOG" id="COG0732">
    <property type="taxonomic scope" value="Bacteria"/>
</dbReference>
<evidence type="ECO:0000256" key="1">
    <source>
        <dbReference type="ARBA" id="ARBA00010923"/>
    </source>
</evidence>
<dbReference type="InterPro" id="IPR051212">
    <property type="entry name" value="Type-I_RE_S_subunit"/>
</dbReference>
<keyword evidence="3" id="KW-0238">DNA-binding</keyword>
<dbReference type="Pfam" id="PF01420">
    <property type="entry name" value="Methylase_S"/>
    <property type="match status" value="2"/>
</dbReference>
<comment type="similarity">
    <text evidence="1">Belongs to the type-I restriction system S methylase family.</text>
</comment>
<dbReference type="REBASE" id="51784">
    <property type="entry name" value="S.RdeR2ORF3363P"/>
</dbReference>
<evidence type="ECO:0000256" key="2">
    <source>
        <dbReference type="ARBA" id="ARBA00022747"/>
    </source>
</evidence>
<keyword evidence="6" id="KW-0540">Nuclease</keyword>
<feature type="domain" description="Type I restriction modification DNA specificity" evidence="5">
    <location>
        <begin position="408"/>
        <end position="538"/>
    </location>
</feature>
<feature type="domain" description="Type I restriction modification DNA specificity" evidence="5">
    <location>
        <begin position="101"/>
        <end position="261"/>
    </location>
</feature>
<dbReference type="SUPFAM" id="SSF116734">
    <property type="entry name" value="DNA methylase specificity domain"/>
    <property type="match status" value="2"/>
</dbReference>
<dbReference type="PANTHER" id="PTHR43140:SF1">
    <property type="entry name" value="TYPE I RESTRICTION ENZYME ECOKI SPECIFICITY SUBUNIT"/>
    <property type="match status" value="1"/>
</dbReference>
<name>M4NPD6_9GAMM</name>
<gene>
    <name evidence="6" type="ORF">R2APBS1_2406</name>
</gene>
<evidence type="ECO:0000313" key="7">
    <source>
        <dbReference type="Proteomes" id="UP000011859"/>
    </source>
</evidence>
<dbReference type="InterPro" id="IPR044946">
    <property type="entry name" value="Restrct_endonuc_typeI_TRD_sf"/>
</dbReference>
<organism evidence="6 7">
    <name type="scientific">Rhodanobacter denitrificans</name>
    <dbReference type="NCBI Taxonomy" id="666685"/>
    <lineage>
        <taxon>Bacteria</taxon>
        <taxon>Pseudomonadati</taxon>
        <taxon>Pseudomonadota</taxon>
        <taxon>Gammaproteobacteria</taxon>
        <taxon>Lysobacterales</taxon>
        <taxon>Rhodanobacteraceae</taxon>
        <taxon>Rhodanobacter</taxon>
    </lineage>
</organism>
<dbReference type="Proteomes" id="UP000011859">
    <property type="component" value="Chromosome"/>
</dbReference>
<dbReference type="RefSeq" id="WP_015448078.1">
    <property type="nucleotide sequence ID" value="NC_020541.1"/>
</dbReference>
<dbReference type="EMBL" id="CP003470">
    <property type="protein sequence ID" value="AGG89501.1"/>
    <property type="molecule type" value="Genomic_DNA"/>
</dbReference>
<evidence type="ECO:0000256" key="3">
    <source>
        <dbReference type="ARBA" id="ARBA00023125"/>
    </source>
</evidence>
<dbReference type="KEGG" id="rhd:R2APBS1_2406"/>
<dbReference type="HOGENOM" id="CLU_021095_10_4_6"/>
<dbReference type="GO" id="GO:0004519">
    <property type="term" value="F:endonuclease activity"/>
    <property type="evidence" value="ECO:0007669"/>
    <property type="project" value="UniProtKB-KW"/>
</dbReference>
<dbReference type="PANTHER" id="PTHR43140">
    <property type="entry name" value="TYPE-1 RESTRICTION ENZYME ECOKI SPECIFICITY PROTEIN"/>
    <property type="match status" value="1"/>
</dbReference>
<dbReference type="OrthoDB" id="398435at2"/>
<dbReference type="GO" id="GO:0003677">
    <property type="term" value="F:DNA binding"/>
    <property type="evidence" value="ECO:0007669"/>
    <property type="project" value="UniProtKB-KW"/>
</dbReference>
<reference evidence="6 7" key="1">
    <citation type="submission" date="2012-04" db="EMBL/GenBank/DDBJ databases">
        <title>Complete genome of Rhodanobacter sp. 2APBS1.</title>
        <authorList>
            <consortium name="US DOE Joint Genome Institute"/>
            <person name="Huntemann M."/>
            <person name="Wei C.-L."/>
            <person name="Han J."/>
            <person name="Detter J.C."/>
            <person name="Han C."/>
            <person name="Tapia R."/>
            <person name="Munk A.C.C."/>
            <person name="Chen A."/>
            <person name="Krypides N."/>
            <person name="Mavromatis K."/>
            <person name="Markowitz V."/>
            <person name="Szeto E."/>
            <person name="Ivanova N."/>
            <person name="Mikhailova N."/>
            <person name="Ovchinnikova G."/>
            <person name="Pagani I."/>
            <person name="Pati A."/>
            <person name="Goodwin L."/>
            <person name="Peters L."/>
            <person name="Pitluck S."/>
            <person name="Woyke T."/>
            <person name="Prakash O."/>
            <person name="Elkins J."/>
            <person name="Brown S."/>
            <person name="Palumbo A."/>
            <person name="Hemme C."/>
            <person name="Zhou J."/>
            <person name="Watson D."/>
            <person name="Jardine P."/>
            <person name="Kostka J."/>
            <person name="Green S."/>
        </authorList>
    </citation>
    <scope>NUCLEOTIDE SEQUENCE [LARGE SCALE GENOMIC DNA]</scope>
    <source>
        <strain evidence="6 7">2APBS1</strain>
    </source>
</reference>
<dbReference type="AlphaFoldDB" id="M4NPD6"/>
<proteinExistence type="inferred from homology"/>
<keyword evidence="2" id="KW-0680">Restriction system</keyword>
<keyword evidence="6" id="KW-0255">Endonuclease</keyword>
<dbReference type="InterPro" id="IPR000055">
    <property type="entry name" value="Restrct_endonuc_typeI_TRD"/>
</dbReference>
<dbReference type="GO" id="GO:0009307">
    <property type="term" value="P:DNA restriction-modification system"/>
    <property type="evidence" value="ECO:0007669"/>
    <property type="project" value="UniProtKB-KW"/>
</dbReference>
<evidence type="ECO:0000259" key="5">
    <source>
        <dbReference type="Pfam" id="PF01420"/>
    </source>
</evidence>
<keyword evidence="4" id="KW-0175">Coiled coil</keyword>
<evidence type="ECO:0000256" key="4">
    <source>
        <dbReference type="SAM" id="Coils"/>
    </source>
</evidence>
<keyword evidence="7" id="KW-1185">Reference proteome</keyword>
<dbReference type="Gene3D" id="3.90.220.20">
    <property type="entry name" value="DNA methylase specificity domains"/>
    <property type="match status" value="2"/>
</dbReference>
<protein>
    <submittedName>
        <fullName evidence="6">Restriction endonuclease S subunit</fullName>
    </submittedName>
</protein>
<accession>M4NPD6</accession>
<feature type="coiled-coil region" evidence="4">
    <location>
        <begin position="517"/>
        <end position="551"/>
    </location>
</feature>
<evidence type="ECO:0000313" key="6">
    <source>
        <dbReference type="EMBL" id="AGG89501.1"/>
    </source>
</evidence>
<keyword evidence="6" id="KW-0378">Hydrolase</keyword>
<dbReference type="CDD" id="cd17256">
    <property type="entry name" value="RMtype1_S_EcoJA65PI-TRD1-CR1_like"/>
    <property type="match status" value="1"/>
</dbReference>